<keyword evidence="3 4" id="KW-0539">Nucleus</keyword>
<comment type="similarity">
    <text evidence="2 4">Belongs to the Mediator complex subunit 20 family.</text>
</comment>
<proteinExistence type="inferred from homology"/>
<comment type="subcellular location">
    <subcellularLocation>
        <location evidence="1 4">Nucleus</location>
    </subcellularLocation>
</comment>
<gene>
    <name evidence="4" type="primary">MED20</name>
    <name evidence="5" type="ORF">N7G274_001370</name>
</gene>
<sequence length="243" mass="25866">MPVTGLFFLPNQGADSNPTQDILNRLTAHYSPTPAGSWTLSHRLFKGTPSSTPAPINGPEKSKPPGPRYLQILSLSHHSPKTYVAITATHAPSQTRVGTPASSNISAEAISGEPATIISIPQGASSEEFIQLILLKFGPLWQARQMLNVKEGLAFEIGDFRVRLGEVKQGVGGGAQTGRGALCEVEWVGGEADEEDWEGGGALIAGFWEGLGIRGARKVFDVPGLTEGEGSARQWCEILRVRG</sequence>
<keyword evidence="4" id="KW-0010">Activator</keyword>
<evidence type="ECO:0000313" key="5">
    <source>
        <dbReference type="EMBL" id="KAL2047349.1"/>
    </source>
</evidence>
<keyword evidence="6" id="KW-1185">Reference proteome</keyword>
<evidence type="ECO:0000256" key="4">
    <source>
        <dbReference type="RuleBase" id="RU364152"/>
    </source>
</evidence>
<comment type="caution">
    <text evidence="5">The sequence shown here is derived from an EMBL/GenBank/DDBJ whole genome shotgun (WGS) entry which is preliminary data.</text>
</comment>
<evidence type="ECO:0000256" key="2">
    <source>
        <dbReference type="ARBA" id="ARBA00010743"/>
    </source>
</evidence>
<evidence type="ECO:0000256" key="3">
    <source>
        <dbReference type="ARBA" id="ARBA00023242"/>
    </source>
</evidence>
<comment type="function">
    <text evidence="4">Component of the Mediator complex, a coactivator involved in the regulated transcription of nearly all RNA polymerase II-dependent genes. Mediator functions as a bridge to convey information from gene-specific regulatory proteins to the basal RNA polymerase II transcription machinery. Mediator is recruited to promoters by direct interactions with regulatory proteins and serves as a scaffold for the assembly of a functional preinitiation complex with RNA polymerase II and the general transcription factors.</text>
</comment>
<name>A0ABR4AP85_9LECA</name>
<dbReference type="Pfam" id="PF08612">
    <property type="entry name" value="Med20"/>
    <property type="match status" value="1"/>
</dbReference>
<organism evidence="5 6">
    <name type="scientific">Stereocaulon virgatum</name>
    <dbReference type="NCBI Taxonomy" id="373712"/>
    <lineage>
        <taxon>Eukaryota</taxon>
        <taxon>Fungi</taxon>
        <taxon>Dikarya</taxon>
        <taxon>Ascomycota</taxon>
        <taxon>Pezizomycotina</taxon>
        <taxon>Lecanoromycetes</taxon>
        <taxon>OSLEUM clade</taxon>
        <taxon>Lecanoromycetidae</taxon>
        <taxon>Lecanorales</taxon>
        <taxon>Lecanorineae</taxon>
        <taxon>Stereocaulaceae</taxon>
        <taxon>Stereocaulon</taxon>
    </lineage>
</organism>
<dbReference type="InterPro" id="IPR013921">
    <property type="entry name" value="Mediator_Med20"/>
</dbReference>
<comment type="subunit">
    <text evidence="4">Component of the Mediator complex.</text>
</comment>
<accession>A0ABR4AP85</accession>
<dbReference type="EMBL" id="JBEFKJ010000003">
    <property type="protein sequence ID" value="KAL2047349.1"/>
    <property type="molecule type" value="Genomic_DNA"/>
</dbReference>
<evidence type="ECO:0000256" key="1">
    <source>
        <dbReference type="ARBA" id="ARBA00004123"/>
    </source>
</evidence>
<keyword evidence="4" id="KW-0805">Transcription regulation</keyword>
<keyword evidence="4" id="KW-0804">Transcription</keyword>
<evidence type="ECO:0000313" key="6">
    <source>
        <dbReference type="Proteomes" id="UP001590950"/>
    </source>
</evidence>
<protein>
    <recommendedName>
        <fullName evidence="4">Mediator of RNA polymerase II transcription subunit 20</fullName>
    </recommendedName>
    <alternativeName>
        <fullName evidence="4">Mediator complex subunit 20</fullName>
    </alternativeName>
</protein>
<reference evidence="5 6" key="1">
    <citation type="submission" date="2024-09" db="EMBL/GenBank/DDBJ databases">
        <title>Rethinking Asexuality: The Enigmatic Case of Functional Sexual Genes in Lepraria (Stereocaulaceae).</title>
        <authorList>
            <person name="Doellman M."/>
            <person name="Sun Y."/>
            <person name="Barcenas-Pena A."/>
            <person name="Lumbsch H.T."/>
            <person name="Grewe F."/>
        </authorList>
    </citation>
    <scope>NUCLEOTIDE SEQUENCE [LARGE SCALE GENOMIC DNA]</scope>
    <source>
        <strain evidence="5 6">Mercado 3170</strain>
    </source>
</reference>
<dbReference type="Proteomes" id="UP001590950">
    <property type="component" value="Unassembled WGS sequence"/>
</dbReference>